<dbReference type="InterPro" id="IPR002528">
    <property type="entry name" value="MATE_fam"/>
</dbReference>
<dbReference type="GO" id="GO:0016020">
    <property type="term" value="C:membrane"/>
    <property type="evidence" value="ECO:0007669"/>
    <property type="project" value="InterPro"/>
</dbReference>
<feature type="region of interest" description="Disordered" evidence="3">
    <location>
        <begin position="522"/>
        <end position="642"/>
    </location>
</feature>
<dbReference type="GO" id="GO:0015297">
    <property type="term" value="F:antiporter activity"/>
    <property type="evidence" value="ECO:0007669"/>
    <property type="project" value="InterPro"/>
</dbReference>
<protein>
    <recommendedName>
        <fullName evidence="2">Protein DETOXIFICATION</fullName>
    </recommendedName>
    <alternativeName>
        <fullName evidence="2">Multidrug and toxic compound extrusion protein</fullName>
    </alternativeName>
</protein>
<feature type="compositionally biased region" description="Acidic residues" evidence="3">
    <location>
        <begin position="615"/>
        <end position="632"/>
    </location>
</feature>
<reference evidence="4" key="2">
    <citation type="submission" date="2021-02" db="EMBL/GenBank/DDBJ databases">
        <authorList>
            <person name="Kimball J.A."/>
            <person name="Haas M.W."/>
            <person name="Macchietto M."/>
            <person name="Kono T."/>
            <person name="Duquette J."/>
            <person name="Shao M."/>
        </authorList>
    </citation>
    <scope>NUCLEOTIDE SEQUENCE</scope>
    <source>
        <tissue evidence="4">Fresh leaf tissue</tissue>
    </source>
</reference>
<evidence type="ECO:0000256" key="1">
    <source>
        <dbReference type="ARBA" id="ARBA00010199"/>
    </source>
</evidence>
<feature type="transmembrane region" description="Helical" evidence="2">
    <location>
        <begin position="422"/>
        <end position="447"/>
    </location>
</feature>
<feature type="transmembrane region" description="Helical" evidence="2">
    <location>
        <begin position="459"/>
        <end position="478"/>
    </location>
</feature>
<comment type="caution">
    <text evidence="2">Lacks conserved residue(s) required for the propagation of feature annotation.</text>
</comment>
<comment type="similarity">
    <text evidence="1 2">Belongs to the multi antimicrobial extrusion (MATE) (TC 2.A.66.1) family.</text>
</comment>
<dbReference type="Proteomes" id="UP000729402">
    <property type="component" value="Unassembled WGS sequence"/>
</dbReference>
<sequence length="642" mass="67516">MFPICHFIHGKTMPSIYLRQALQKKFPTWRVSCVVWSQCKFSFWPLQSSPLFHLYLTWHIEMDQLMSTVVVCRDGPKSTADRTGRTRSSSSSYVITSLARVTTMCNTGTSTAPPSPPLPPPLTSFKNSSHLLRLMDDDGDDDAGHHRDHALLLSKFVRTRWPERRGRSGGLSVPMTVTGLVMYSRSLISMLFLGRLGELALAGGSLALGFANITGYSVLSGLALGMEPICGQAFGARRGEAAGSGAPPHRAAAARRRAANLPPNLTLPITACSLFSVLLHGPINYLLVVRLKMGVAGVALAVALTDLNLLLALLCFLAISGAHRDSWVGPTSDCFRGWPGLLRLSVPTATAVCLEWWWYELMIVLSGLLANPRATVASMGILIQATSLVYVFPSSLGQGASTRVSHQLGAGRSAGARHAAGAALSIGLIVGAAAATFMVSTAGCGVLRGSARTASGARINLASFYLVGMPVGVVLAFGARLGFAGLWLGLLAAQAACAVWMSRAVAATDWDVEVARAKELTKTSTTGSTNHECNKTAAAKATSAVNIKTTTPTAAASNNNAGGYVPISDSGNEDGSDLEKLEAGLSNGGAGTAEGKAGQRMDESSDRAPLISVGDDVEQREEDDDEDSGDGDDDRRGGQDVA</sequence>
<reference evidence="4" key="1">
    <citation type="journal article" date="2021" name="bioRxiv">
        <title>Whole Genome Assembly and Annotation of Northern Wild Rice, Zizania palustris L., Supports a Whole Genome Duplication in the Zizania Genus.</title>
        <authorList>
            <person name="Haas M."/>
            <person name="Kono T."/>
            <person name="Macchietto M."/>
            <person name="Millas R."/>
            <person name="McGilp L."/>
            <person name="Shao M."/>
            <person name="Duquette J."/>
            <person name="Hirsch C.N."/>
            <person name="Kimball J."/>
        </authorList>
    </citation>
    <scope>NUCLEOTIDE SEQUENCE</scope>
    <source>
        <tissue evidence="4">Fresh leaf tissue</tissue>
    </source>
</reference>
<dbReference type="GO" id="GO:0042910">
    <property type="term" value="F:xenobiotic transmembrane transporter activity"/>
    <property type="evidence" value="ECO:0007669"/>
    <property type="project" value="InterPro"/>
</dbReference>
<feature type="transmembrane region" description="Helical" evidence="2">
    <location>
        <begin position="265"/>
        <end position="287"/>
    </location>
</feature>
<dbReference type="Pfam" id="PF01554">
    <property type="entry name" value="MatE"/>
    <property type="match status" value="2"/>
</dbReference>
<feature type="transmembrane region" description="Helical" evidence="2">
    <location>
        <begin position="340"/>
        <end position="359"/>
    </location>
</feature>
<feature type="compositionally biased region" description="Polar residues" evidence="3">
    <location>
        <begin position="522"/>
        <end position="531"/>
    </location>
</feature>
<dbReference type="OrthoDB" id="2126698at2759"/>
<dbReference type="EMBL" id="JAAALK010000079">
    <property type="protein sequence ID" value="KAG8096917.1"/>
    <property type="molecule type" value="Genomic_DNA"/>
</dbReference>
<dbReference type="AlphaFoldDB" id="A0A8J5WXC0"/>
<evidence type="ECO:0000256" key="3">
    <source>
        <dbReference type="SAM" id="MobiDB-lite"/>
    </source>
</evidence>
<keyword evidence="5" id="KW-1185">Reference proteome</keyword>
<gene>
    <name evidence="4" type="ORF">GUJ93_ZPchr0013g36841</name>
</gene>
<keyword evidence="2" id="KW-0472">Membrane</keyword>
<comment type="caution">
    <text evidence="4">The sequence shown here is derived from an EMBL/GenBank/DDBJ whole genome shotgun (WGS) entry which is preliminary data.</text>
</comment>
<proteinExistence type="inferred from homology"/>
<feature type="compositionally biased region" description="Basic and acidic residues" evidence="3">
    <location>
        <begin position="597"/>
        <end position="606"/>
    </location>
</feature>
<organism evidence="4 5">
    <name type="scientific">Zizania palustris</name>
    <name type="common">Northern wild rice</name>
    <dbReference type="NCBI Taxonomy" id="103762"/>
    <lineage>
        <taxon>Eukaryota</taxon>
        <taxon>Viridiplantae</taxon>
        <taxon>Streptophyta</taxon>
        <taxon>Embryophyta</taxon>
        <taxon>Tracheophyta</taxon>
        <taxon>Spermatophyta</taxon>
        <taxon>Magnoliopsida</taxon>
        <taxon>Liliopsida</taxon>
        <taxon>Poales</taxon>
        <taxon>Poaceae</taxon>
        <taxon>BOP clade</taxon>
        <taxon>Oryzoideae</taxon>
        <taxon>Oryzeae</taxon>
        <taxon>Zizaniinae</taxon>
        <taxon>Zizania</taxon>
    </lineage>
</organism>
<feature type="transmembrane region" description="Helical" evidence="2">
    <location>
        <begin position="293"/>
        <end position="319"/>
    </location>
</feature>
<feature type="compositionally biased region" description="Low complexity" evidence="3">
    <location>
        <begin position="549"/>
        <end position="561"/>
    </location>
</feature>
<evidence type="ECO:0000313" key="5">
    <source>
        <dbReference type="Proteomes" id="UP000729402"/>
    </source>
</evidence>
<dbReference type="PANTHER" id="PTHR11206">
    <property type="entry name" value="MULTIDRUG RESISTANCE PROTEIN"/>
    <property type="match status" value="1"/>
</dbReference>
<keyword evidence="2" id="KW-1133">Transmembrane helix</keyword>
<evidence type="ECO:0000256" key="2">
    <source>
        <dbReference type="RuleBase" id="RU004914"/>
    </source>
</evidence>
<feature type="compositionally biased region" description="Basic and acidic residues" evidence="3">
    <location>
        <begin position="633"/>
        <end position="642"/>
    </location>
</feature>
<evidence type="ECO:0000313" key="4">
    <source>
        <dbReference type="EMBL" id="KAG8096917.1"/>
    </source>
</evidence>
<accession>A0A8J5WXC0</accession>
<name>A0A8J5WXC0_ZIZPA</name>
<keyword evidence="2" id="KW-0812">Transmembrane</keyword>